<dbReference type="SUPFAM" id="SSF56994">
    <property type="entry name" value="Insulin-like"/>
    <property type="match status" value="1"/>
</dbReference>
<dbReference type="KEGG" id="cel:CELE_T10D4.13"/>
<dbReference type="AlphaFoldDB" id="Q71UE4"/>
<proteinExistence type="evidence at protein level"/>
<keyword evidence="3" id="KW-0964">Secreted</keyword>
<dbReference type="PeptideAtlas" id="Q71UE4"/>
<reference evidence="6 7" key="1">
    <citation type="journal article" date="1998" name="Science">
        <title>Genome sequence of the nematode C. elegans: a platform for investigating biology.</title>
        <authorList>
            <consortium name="The C. elegans sequencing consortium"/>
            <person name="Sulson J.E."/>
            <person name="Waterston R."/>
        </authorList>
    </citation>
    <scope>NUCLEOTIDE SEQUENCE [LARGE SCALE GENOMIC DNA]</scope>
    <source>
        <strain evidence="6 7">Bristol N2</strain>
    </source>
</reference>
<dbReference type="UCSC" id="T10D4.13">
    <property type="organism name" value="c. elegans"/>
</dbReference>
<dbReference type="SMR" id="Q71UE4"/>
<dbReference type="GO" id="GO:0005179">
    <property type="term" value="F:hormone activity"/>
    <property type="evidence" value="ECO:0007669"/>
    <property type="project" value="InterPro"/>
</dbReference>
<dbReference type="PANTHER" id="PTHR33893:SF9">
    <property type="entry name" value="INSULIN RELATED-RELATED"/>
    <property type="match status" value="1"/>
</dbReference>
<evidence type="ECO:0007829" key="9">
    <source>
        <dbReference type="PeptideAtlas" id="Q71UE4"/>
    </source>
</evidence>
<keyword evidence="9" id="KW-1267">Proteomics identification</keyword>
<evidence type="ECO:0000256" key="5">
    <source>
        <dbReference type="ARBA" id="ARBA00023157"/>
    </source>
</evidence>
<dbReference type="PaxDb" id="6239-T10D4.13"/>
<evidence type="ECO:0000313" key="7">
    <source>
        <dbReference type="Proteomes" id="UP000001940"/>
    </source>
</evidence>
<protein>
    <submittedName>
        <fullName evidence="6">INSulin related</fullName>
    </submittedName>
</protein>
<keyword evidence="5" id="KW-1015">Disulfide bond</keyword>
<comment type="similarity">
    <text evidence="2">Belongs to the insulin family.</text>
</comment>
<evidence type="ECO:0000256" key="2">
    <source>
        <dbReference type="ARBA" id="ARBA00009034"/>
    </source>
</evidence>
<evidence type="ECO:0000256" key="1">
    <source>
        <dbReference type="ARBA" id="ARBA00004613"/>
    </source>
</evidence>
<dbReference type="Gene3D" id="1.10.100.10">
    <property type="entry name" value="Insulin-like"/>
    <property type="match status" value="1"/>
</dbReference>
<dbReference type="WormBase" id="T10D4.13">
    <property type="protein sequence ID" value="CE36016"/>
    <property type="gene ID" value="WBGene00002102"/>
    <property type="gene designation" value="ins-19"/>
</dbReference>
<dbReference type="Proteomes" id="UP000001940">
    <property type="component" value="Chromosome II"/>
</dbReference>
<dbReference type="AGR" id="WB:WBGene00002102"/>
<dbReference type="InterPro" id="IPR052335">
    <property type="entry name" value="Insulin-like_regulatory"/>
</dbReference>
<dbReference type="STRING" id="6239.T10D4.13.1"/>
<dbReference type="Bgee" id="WBGene00002102">
    <property type="expression patterns" value="Expressed in adult organism and 1 other cell type or tissue"/>
</dbReference>
<dbReference type="HOGENOM" id="CLU_2212313_0_0_1"/>
<keyword evidence="4" id="KW-0732">Signal</keyword>
<evidence type="ECO:0000313" key="6">
    <source>
        <dbReference type="EMBL" id="CCD73604.1"/>
    </source>
</evidence>
<dbReference type="CTD" id="3565612"/>
<dbReference type="PANTHER" id="PTHR33893">
    <property type="entry name" value="INSULIN RELATED-RELATED-RELATED"/>
    <property type="match status" value="1"/>
</dbReference>
<dbReference type="GO" id="GO:0005576">
    <property type="term" value="C:extracellular region"/>
    <property type="evidence" value="ECO:0007669"/>
    <property type="project" value="UniProtKB-SubCell"/>
</dbReference>
<evidence type="ECO:0000256" key="4">
    <source>
        <dbReference type="ARBA" id="ARBA00022729"/>
    </source>
</evidence>
<sequence length="107" mass="12457">MIFYLTTYLVTMSPLFLILLLLVSTTYPYIIDSSESYEVLMLFGYKRTCGRRLMNRINRVCVKDIDPADIDPKIKLSEHCCIKGCTDGWIKKHICSEEVLNFGFFEN</sequence>
<name>Q71UE4_CAEEL</name>
<gene>
    <name evidence="6 8" type="primary">ins-19</name>
    <name evidence="6" type="ORF">CELE_T10D4.13</name>
    <name evidence="8" type="ORF">T10D4.13</name>
</gene>
<evidence type="ECO:0000256" key="3">
    <source>
        <dbReference type="ARBA" id="ARBA00022525"/>
    </source>
</evidence>
<dbReference type="Pfam" id="PF03488">
    <property type="entry name" value="Ins_beta"/>
    <property type="match status" value="1"/>
</dbReference>
<keyword evidence="7" id="KW-1185">Reference proteome</keyword>
<accession>Q71UE4</accession>
<evidence type="ECO:0000313" key="8">
    <source>
        <dbReference type="WormBase" id="T10D4.13"/>
    </source>
</evidence>
<organism evidence="6 7">
    <name type="scientific">Caenorhabditis elegans</name>
    <dbReference type="NCBI Taxonomy" id="6239"/>
    <lineage>
        <taxon>Eukaryota</taxon>
        <taxon>Metazoa</taxon>
        <taxon>Ecdysozoa</taxon>
        <taxon>Nematoda</taxon>
        <taxon>Chromadorea</taxon>
        <taxon>Rhabditida</taxon>
        <taxon>Rhabditina</taxon>
        <taxon>Rhabditomorpha</taxon>
        <taxon>Rhabditoidea</taxon>
        <taxon>Rhabditidae</taxon>
        <taxon>Peloderinae</taxon>
        <taxon>Caenorhabditis</taxon>
    </lineage>
</organism>
<dbReference type="InterPro" id="IPR003235">
    <property type="entry name" value="Nem_insulin-like_b-type"/>
</dbReference>
<dbReference type="GeneID" id="3565612"/>
<dbReference type="InParanoid" id="Q71UE4"/>
<dbReference type="RefSeq" id="NP_001022339.1">
    <property type="nucleotide sequence ID" value="NM_001027168.2"/>
</dbReference>
<dbReference type="InterPro" id="IPR036438">
    <property type="entry name" value="Insulin-like_sf"/>
</dbReference>
<dbReference type="EMBL" id="BX284602">
    <property type="protein sequence ID" value="CCD73604.1"/>
    <property type="molecule type" value="Genomic_DNA"/>
</dbReference>
<comment type="subcellular location">
    <subcellularLocation>
        <location evidence="1">Secreted</location>
    </subcellularLocation>
</comment>